<dbReference type="SUPFAM" id="SSF53098">
    <property type="entry name" value="Ribonuclease H-like"/>
    <property type="match status" value="1"/>
</dbReference>
<reference evidence="1" key="1">
    <citation type="journal article" date="2011" name="Genome Biol.">
        <title>The draft genome of the carcinogenic human liver fluke Clonorchis sinensis.</title>
        <authorList>
            <person name="Wang X."/>
            <person name="Chen W."/>
            <person name="Huang Y."/>
            <person name="Sun J."/>
            <person name="Men J."/>
            <person name="Liu H."/>
            <person name="Luo F."/>
            <person name="Guo L."/>
            <person name="Lv X."/>
            <person name="Deng C."/>
            <person name="Zhou C."/>
            <person name="Fan Y."/>
            <person name="Li X."/>
            <person name="Huang L."/>
            <person name="Hu Y."/>
            <person name="Liang C."/>
            <person name="Hu X."/>
            <person name="Xu J."/>
            <person name="Yu X."/>
        </authorList>
    </citation>
    <scope>NUCLEOTIDE SEQUENCE [LARGE SCALE GENOMIC DNA]</scope>
    <source>
        <strain evidence="1">Henan</strain>
    </source>
</reference>
<evidence type="ECO:0000313" key="1">
    <source>
        <dbReference type="EMBL" id="GAA50716.1"/>
    </source>
</evidence>
<dbReference type="EMBL" id="DF143072">
    <property type="protein sequence ID" value="GAA50716.1"/>
    <property type="molecule type" value="Genomic_DNA"/>
</dbReference>
<dbReference type="PANTHER" id="PTHR47331">
    <property type="entry name" value="PHD-TYPE DOMAIN-CONTAINING PROTEIN"/>
    <property type="match status" value="1"/>
</dbReference>
<evidence type="ECO:0000313" key="2">
    <source>
        <dbReference type="Proteomes" id="UP000008909"/>
    </source>
</evidence>
<gene>
    <name evidence="1" type="ORF">CLF_104948</name>
</gene>
<dbReference type="InterPro" id="IPR036397">
    <property type="entry name" value="RNaseH_sf"/>
</dbReference>
<protein>
    <recommendedName>
        <fullName evidence="3">Integrase catalytic domain-containing protein</fullName>
    </recommendedName>
</protein>
<organism evidence="1 2">
    <name type="scientific">Clonorchis sinensis</name>
    <name type="common">Chinese liver fluke</name>
    <dbReference type="NCBI Taxonomy" id="79923"/>
    <lineage>
        <taxon>Eukaryota</taxon>
        <taxon>Metazoa</taxon>
        <taxon>Spiralia</taxon>
        <taxon>Lophotrochozoa</taxon>
        <taxon>Platyhelminthes</taxon>
        <taxon>Trematoda</taxon>
        <taxon>Digenea</taxon>
        <taxon>Opisthorchiida</taxon>
        <taxon>Opisthorchiata</taxon>
        <taxon>Opisthorchiidae</taxon>
        <taxon>Clonorchis</taxon>
    </lineage>
</organism>
<dbReference type="InterPro" id="IPR012337">
    <property type="entry name" value="RNaseH-like_sf"/>
</dbReference>
<proteinExistence type="predicted"/>
<evidence type="ECO:0008006" key="3">
    <source>
        <dbReference type="Google" id="ProtNLM"/>
    </source>
</evidence>
<dbReference type="Proteomes" id="UP000008909">
    <property type="component" value="Unassembled WGS sequence"/>
</dbReference>
<accession>G7YCN2</accession>
<dbReference type="PANTHER" id="PTHR47331:SF1">
    <property type="entry name" value="GAG-LIKE PROTEIN"/>
    <property type="match status" value="1"/>
</dbReference>
<reference key="2">
    <citation type="submission" date="2011-10" db="EMBL/GenBank/DDBJ databases">
        <title>The genome and transcriptome sequence of Clonorchis sinensis provide insights into the carcinogenic liver fluke.</title>
        <authorList>
            <person name="Wang X."/>
            <person name="Huang Y."/>
            <person name="Chen W."/>
            <person name="Liu H."/>
            <person name="Guo L."/>
            <person name="Chen Y."/>
            <person name="Luo F."/>
            <person name="Zhou W."/>
            <person name="Sun J."/>
            <person name="Mao Q."/>
            <person name="Liang P."/>
            <person name="Zhou C."/>
            <person name="Tian Y."/>
            <person name="Men J."/>
            <person name="Lv X."/>
            <person name="Huang L."/>
            <person name="Zhou J."/>
            <person name="Hu Y."/>
            <person name="Li R."/>
            <person name="Zhang F."/>
            <person name="Lei H."/>
            <person name="Li X."/>
            <person name="Hu X."/>
            <person name="Liang C."/>
            <person name="Xu J."/>
            <person name="Wu Z."/>
            <person name="Yu X."/>
        </authorList>
    </citation>
    <scope>NUCLEOTIDE SEQUENCE</scope>
    <source>
        <strain>Henan</strain>
    </source>
</reference>
<name>G7YCN2_CLOSI</name>
<dbReference type="AlphaFoldDB" id="G7YCN2"/>
<dbReference type="Gene3D" id="3.30.420.10">
    <property type="entry name" value="Ribonuclease H-like superfamily/Ribonuclease H"/>
    <property type="match status" value="1"/>
</dbReference>
<sequence length="93" mass="10849">MFEIHIEVAYSLSIDSFPMAFSRFVNRRGTPKEVYSDRGTNFVGAETESKKLLKTLDCNKVKDDPLRRQADWHFNPPYASHGSGIWERRIWSI</sequence>
<keyword evidence="2" id="KW-1185">Reference proteome</keyword>
<dbReference type="GO" id="GO:0003676">
    <property type="term" value="F:nucleic acid binding"/>
    <property type="evidence" value="ECO:0007669"/>
    <property type="project" value="InterPro"/>
</dbReference>